<gene>
    <name evidence="2" type="ORF">QE152_g19172</name>
</gene>
<comment type="caution">
    <text evidence="2">The sequence shown here is derived from an EMBL/GenBank/DDBJ whole genome shotgun (WGS) entry which is preliminary data.</text>
</comment>
<dbReference type="AlphaFoldDB" id="A0AAW1L304"/>
<dbReference type="EMBL" id="JASPKY010000179">
    <property type="protein sequence ID" value="KAK9727401.1"/>
    <property type="molecule type" value="Genomic_DNA"/>
</dbReference>
<evidence type="ECO:0000313" key="2">
    <source>
        <dbReference type="EMBL" id="KAK9727401.1"/>
    </source>
</evidence>
<organism evidence="2 3">
    <name type="scientific">Popillia japonica</name>
    <name type="common">Japanese beetle</name>
    <dbReference type="NCBI Taxonomy" id="7064"/>
    <lineage>
        <taxon>Eukaryota</taxon>
        <taxon>Metazoa</taxon>
        <taxon>Ecdysozoa</taxon>
        <taxon>Arthropoda</taxon>
        <taxon>Hexapoda</taxon>
        <taxon>Insecta</taxon>
        <taxon>Pterygota</taxon>
        <taxon>Neoptera</taxon>
        <taxon>Endopterygota</taxon>
        <taxon>Coleoptera</taxon>
        <taxon>Polyphaga</taxon>
        <taxon>Scarabaeiformia</taxon>
        <taxon>Scarabaeidae</taxon>
        <taxon>Rutelinae</taxon>
        <taxon>Popillia</taxon>
    </lineage>
</organism>
<evidence type="ECO:0000313" key="3">
    <source>
        <dbReference type="Proteomes" id="UP001458880"/>
    </source>
</evidence>
<reference evidence="2 3" key="1">
    <citation type="journal article" date="2024" name="BMC Genomics">
        <title>De novo assembly and annotation of Popillia japonica's genome with initial clues to its potential as an invasive pest.</title>
        <authorList>
            <person name="Cucini C."/>
            <person name="Boschi S."/>
            <person name="Funari R."/>
            <person name="Cardaioli E."/>
            <person name="Iannotti N."/>
            <person name="Marturano G."/>
            <person name="Paoli F."/>
            <person name="Bruttini M."/>
            <person name="Carapelli A."/>
            <person name="Frati F."/>
            <person name="Nardi F."/>
        </authorList>
    </citation>
    <scope>NUCLEOTIDE SEQUENCE [LARGE SCALE GENOMIC DNA]</scope>
    <source>
        <strain evidence="2">DMR45628</strain>
    </source>
</reference>
<protein>
    <submittedName>
        <fullName evidence="2">Helix-turn-helix domain (DUF4817)</fullName>
    </submittedName>
</protein>
<accession>A0AAW1L304</accession>
<dbReference type="Pfam" id="PF16087">
    <property type="entry name" value="DUF4817"/>
    <property type="match status" value="1"/>
</dbReference>
<evidence type="ECO:0000259" key="1">
    <source>
        <dbReference type="Pfam" id="PF16087"/>
    </source>
</evidence>
<keyword evidence="3" id="KW-1185">Reference proteome</keyword>
<dbReference type="Proteomes" id="UP001458880">
    <property type="component" value="Unassembled WGS sequence"/>
</dbReference>
<sequence length="97" mass="11540">MLTFSNEEYADIHFIYGLCNGSARAAVREYRRRFPTRKLPCRTVFSDIHRCLRETGKFPAATSERPIQQELLQEEAILLQNVQFNRNFFKKKQSLIW</sequence>
<feature type="domain" description="DUF4817" evidence="1">
    <location>
        <begin position="7"/>
        <end position="57"/>
    </location>
</feature>
<name>A0AAW1L304_POPJA</name>
<dbReference type="InterPro" id="IPR032135">
    <property type="entry name" value="DUF4817"/>
</dbReference>
<proteinExistence type="predicted"/>